<dbReference type="UniPathway" id="UPA00251">
    <property type="reaction ID" value="UER00324"/>
</dbReference>
<evidence type="ECO:0000256" key="4">
    <source>
        <dbReference type="ARBA" id="ARBA00012867"/>
    </source>
</evidence>
<dbReference type="Pfam" id="PF01593">
    <property type="entry name" value="Amino_oxidase"/>
    <property type="match status" value="1"/>
</dbReference>
<keyword evidence="8 11" id="KW-0350">Heme biosynthesis</keyword>
<evidence type="ECO:0000256" key="1">
    <source>
        <dbReference type="ARBA" id="ARBA00002600"/>
    </source>
</evidence>
<dbReference type="SUPFAM" id="SSF54373">
    <property type="entry name" value="FAD-linked reductases, C-terminal domain"/>
    <property type="match status" value="1"/>
</dbReference>
<dbReference type="InterPro" id="IPR002937">
    <property type="entry name" value="Amino_oxidase"/>
</dbReference>
<keyword evidence="6 11" id="KW-0274">FAD</keyword>
<dbReference type="OrthoDB" id="438553at2759"/>
<dbReference type="InterPro" id="IPR050464">
    <property type="entry name" value="Zeta_carotene_desat/Oxidored"/>
</dbReference>
<comment type="function">
    <text evidence="1 11">Catalyzes the 6-electron oxidation of protoporphyrinogen-IX to form protoporphyrin-IX.</text>
</comment>
<dbReference type="GO" id="GO:0005743">
    <property type="term" value="C:mitochondrial inner membrane"/>
    <property type="evidence" value="ECO:0007669"/>
    <property type="project" value="UniProtKB-SubCell"/>
</dbReference>
<comment type="similarity">
    <text evidence="3 11">Belongs to the protoporphyrinogen/coproporphyrinogen oxidase family. Protoporphyrinogen oxidase subfamily.</text>
</comment>
<sequence>MLVRRHVPLLESTVSVRALRPLVASQCTRLPRLRYSSTAAAAHPERIAVLGGGIAGLASAFFASREFPDSKITVYESGKDIGGWLSSRRVQVPGGDVLFEAGPRTLRNAPPTVHLIQELGITDDLIFTKRSEPGAKNRFIYYPDRLNRLPSASPSFGDVYSLWRTGILEGFTGVIKEPLQPTRSAVLSDETVGSFLARRIDKRIANNIISAVFHGIYAGDIWQLSAKSLLSQAWQLEDRYGSAFGGYMKLQKESTNGQPQALAHPFDIEYSRAVNEEIDLGLELAQNMKDASMFTWKDGLQTLVTGLKDAMEKTGNIEIKLNSPVSSVEMAEGGEQKVQVSAGSDANQTTATYDSVLSTLRDRDLTPFVNVMTVNLFFSNPSLLPVEGFGYLLPQSIPFEQNPERALGVIFDNSAVRGQDSVPGTKLTVMLGGHWWNDFEGFPDEEEGLAMARAVLERHLGITDEPVAHQVNLSKDCIPQYTIGYEERLRSCAAGLQDKFKGRLRVVGAQVSGVGVNDCIAGAWNVVRGLRGDGWRGSSCGLDRVQDSRPWQVVDASSLAYKRKVQIKRESDP</sequence>
<dbReference type="EC" id="1.3.3.4" evidence="4 11"/>
<dbReference type="InterPro" id="IPR004572">
    <property type="entry name" value="Protoporphyrinogen_oxidase"/>
</dbReference>
<organism evidence="13 14">
    <name type="scientific">Didymella exigua CBS 183.55</name>
    <dbReference type="NCBI Taxonomy" id="1150837"/>
    <lineage>
        <taxon>Eukaryota</taxon>
        <taxon>Fungi</taxon>
        <taxon>Dikarya</taxon>
        <taxon>Ascomycota</taxon>
        <taxon>Pezizomycotina</taxon>
        <taxon>Dothideomycetes</taxon>
        <taxon>Pleosporomycetidae</taxon>
        <taxon>Pleosporales</taxon>
        <taxon>Pleosporineae</taxon>
        <taxon>Didymellaceae</taxon>
        <taxon>Didymella</taxon>
    </lineage>
</organism>
<dbReference type="Proteomes" id="UP000800082">
    <property type="component" value="Unassembled WGS sequence"/>
</dbReference>
<dbReference type="GeneID" id="54344669"/>
<keyword evidence="5 11" id="KW-0285">Flavoprotein</keyword>
<dbReference type="EMBL" id="ML979005">
    <property type="protein sequence ID" value="KAF1923468.1"/>
    <property type="molecule type" value="Genomic_DNA"/>
</dbReference>
<comment type="subcellular location">
    <subcellularLocation>
        <location evidence="11">Mitochondrion inner membrane</location>
    </subcellularLocation>
</comment>
<comment type="pathway">
    <text evidence="2 11">Porphyrin-containing compound metabolism; protoporphyrin-IX biosynthesis; protoporphyrin-IX from protoporphyrinogen-IX: step 1/1.</text>
</comment>
<dbReference type="PANTHER" id="PTHR42923">
    <property type="entry name" value="PROTOPORPHYRINOGEN OXIDASE"/>
    <property type="match status" value="1"/>
</dbReference>
<dbReference type="Gene3D" id="3.50.50.60">
    <property type="entry name" value="FAD/NAD(P)-binding domain"/>
    <property type="match status" value="1"/>
</dbReference>
<keyword evidence="9 11" id="KW-0627">Porphyrin biosynthesis</keyword>
<dbReference type="NCBIfam" id="TIGR00562">
    <property type="entry name" value="proto_IX_ox"/>
    <property type="match status" value="1"/>
</dbReference>
<evidence type="ECO:0000259" key="12">
    <source>
        <dbReference type="Pfam" id="PF01593"/>
    </source>
</evidence>
<comment type="cofactor">
    <cofactor evidence="11">
        <name>FAD</name>
        <dbReference type="ChEBI" id="CHEBI:57692"/>
    </cofactor>
    <text evidence="11">Binds 1 FAD per subunit.</text>
</comment>
<evidence type="ECO:0000256" key="10">
    <source>
        <dbReference type="ARBA" id="ARBA00047554"/>
    </source>
</evidence>
<evidence type="ECO:0000256" key="2">
    <source>
        <dbReference type="ARBA" id="ARBA00005073"/>
    </source>
</evidence>
<evidence type="ECO:0000256" key="8">
    <source>
        <dbReference type="ARBA" id="ARBA00023133"/>
    </source>
</evidence>
<evidence type="ECO:0000256" key="6">
    <source>
        <dbReference type="ARBA" id="ARBA00022827"/>
    </source>
</evidence>
<proteinExistence type="inferred from homology"/>
<reference evidence="13" key="1">
    <citation type="journal article" date="2020" name="Stud. Mycol.">
        <title>101 Dothideomycetes genomes: a test case for predicting lifestyles and emergence of pathogens.</title>
        <authorList>
            <person name="Haridas S."/>
            <person name="Albert R."/>
            <person name="Binder M."/>
            <person name="Bloem J."/>
            <person name="Labutti K."/>
            <person name="Salamov A."/>
            <person name="Andreopoulos B."/>
            <person name="Baker S."/>
            <person name="Barry K."/>
            <person name="Bills G."/>
            <person name="Bluhm B."/>
            <person name="Cannon C."/>
            <person name="Castanera R."/>
            <person name="Culley D."/>
            <person name="Daum C."/>
            <person name="Ezra D."/>
            <person name="Gonzalez J."/>
            <person name="Henrissat B."/>
            <person name="Kuo A."/>
            <person name="Liang C."/>
            <person name="Lipzen A."/>
            <person name="Lutzoni F."/>
            <person name="Magnuson J."/>
            <person name="Mondo S."/>
            <person name="Nolan M."/>
            <person name="Ohm R."/>
            <person name="Pangilinan J."/>
            <person name="Park H.-J."/>
            <person name="Ramirez L."/>
            <person name="Alfaro M."/>
            <person name="Sun H."/>
            <person name="Tritt A."/>
            <person name="Yoshinaga Y."/>
            <person name="Zwiers L.-H."/>
            <person name="Turgeon B."/>
            <person name="Goodwin S."/>
            <person name="Spatafora J."/>
            <person name="Crous P."/>
            <person name="Grigoriev I."/>
        </authorList>
    </citation>
    <scope>NUCLEOTIDE SEQUENCE</scope>
    <source>
        <strain evidence="13">CBS 183.55</strain>
    </source>
</reference>
<name>A0A6A5R8G2_9PLEO</name>
<dbReference type="SUPFAM" id="SSF51905">
    <property type="entry name" value="FAD/NAD(P)-binding domain"/>
    <property type="match status" value="1"/>
</dbReference>
<evidence type="ECO:0000313" key="14">
    <source>
        <dbReference type="Proteomes" id="UP000800082"/>
    </source>
</evidence>
<dbReference type="InterPro" id="IPR036188">
    <property type="entry name" value="FAD/NAD-bd_sf"/>
</dbReference>
<evidence type="ECO:0000256" key="11">
    <source>
        <dbReference type="RuleBase" id="RU367069"/>
    </source>
</evidence>
<dbReference type="PANTHER" id="PTHR42923:SF3">
    <property type="entry name" value="PROTOPORPHYRINOGEN OXIDASE"/>
    <property type="match status" value="1"/>
</dbReference>
<dbReference type="RefSeq" id="XP_033443721.1">
    <property type="nucleotide sequence ID" value="XM_033587023.1"/>
</dbReference>
<gene>
    <name evidence="13" type="ORF">M421DRAFT_104449</name>
</gene>
<dbReference type="GO" id="GO:0004729">
    <property type="term" value="F:oxygen-dependent protoporphyrinogen oxidase activity"/>
    <property type="evidence" value="ECO:0007669"/>
    <property type="project" value="UniProtKB-UniRule"/>
</dbReference>
<keyword evidence="7 11" id="KW-0560">Oxidoreductase</keyword>
<evidence type="ECO:0000256" key="7">
    <source>
        <dbReference type="ARBA" id="ARBA00023002"/>
    </source>
</evidence>
<dbReference type="GO" id="GO:0006782">
    <property type="term" value="P:protoporphyrinogen IX biosynthetic process"/>
    <property type="evidence" value="ECO:0007669"/>
    <property type="project" value="UniProtKB-UniRule"/>
</dbReference>
<evidence type="ECO:0000256" key="9">
    <source>
        <dbReference type="ARBA" id="ARBA00023244"/>
    </source>
</evidence>
<comment type="catalytic activity">
    <reaction evidence="10 11">
        <text>protoporphyrinogen IX + 3 O2 = protoporphyrin IX + 3 H2O2</text>
        <dbReference type="Rhea" id="RHEA:25576"/>
        <dbReference type="ChEBI" id="CHEBI:15379"/>
        <dbReference type="ChEBI" id="CHEBI:16240"/>
        <dbReference type="ChEBI" id="CHEBI:57306"/>
        <dbReference type="ChEBI" id="CHEBI:57307"/>
        <dbReference type="EC" id="1.3.3.4"/>
    </reaction>
</comment>
<accession>A0A6A5R8G2</accession>
<dbReference type="AlphaFoldDB" id="A0A6A5R8G2"/>
<evidence type="ECO:0000256" key="3">
    <source>
        <dbReference type="ARBA" id="ARBA00010551"/>
    </source>
</evidence>
<protein>
    <recommendedName>
        <fullName evidence="4 11">Protoporphyrinogen oxidase</fullName>
        <ecNumber evidence="4 11">1.3.3.4</ecNumber>
    </recommendedName>
</protein>
<keyword evidence="14" id="KW-1185">Reference proteome</keyword>
<evidence type="ECO:0000256" key="5">
    <source>
        <dbReference type="ARBA" id="ARBA00022630"/>
    </source>
</evidence>
<evidence type="ECO:0000313" key="13">
    <source>
        <dbReference type="EMBL" id="KAF1923468.1"/>
    </source>
</evidence>
<feature type="domain" description="Amine oxidase" evidence="12">
    <location>
        <begin position="71"/>
        <end position="527"/>
    </location>
</feature>